<evidence type="ECO:0000259" key="7">
    <source>
        <dbReference type="Pfam" id="PF07926"/>
    </source>
</evidence>
<dbReference type="InterPro" id="IPR057974">
    <property type="entry name" value="NUA/TPR/MLP1-2-like_dom"/>
</dbReference>
<keyword evidence="10" id="KW-1185">Reference proteome</keyword>
<dbReference type="GO" id="GO:0006606">
    <property type="term" value="P:protein import into nucleus"/>
    <property type="evidence" value="ECO:0007669"/>
    <property type="project" value="InterPro"/>
</dbReference>
<sequence>MNELMKESSESPDVTAELARLIKSGLTYSQLYHKYHQTAEQLAVEKGESSRLNDCLDTLVKEIDVMRPQVTQLRNAYEAASSMVQKLSEQLKANLQNLDDEARKAGESQKMAIHYQKETNKYRVENEDLALQVQVLTKEIHVAKGGRVVDEDISTQVSSSSSSQSTAADVISNQLVSFKDIQELQKQNQQLRLALRSLSEAQEASDKSGEGSEKSKALEMELANTRQEVGFLKQSRLKQEELVQSIIKQRDMYKRLVEQGDVKEAQARASPLRSTTEVDSEKLRSLKEELKTSKDSLEKVNREFQAYRKEQRDEERKLSNELEEVKKERTEIKLNNAKLTTQLDYSMESSKVIEKNVVAYKQEISALRTKAEQYSNLVAKNESLVENLRADLSRAQESSVKFDVANQQAKNEVEMLKAVNRRLQVEADTAKKDYNLQLQMLSNLQSIQVLAIFYLSVRADISCESWRDDSDAAAAQSGDSQDLRHAKSEIEALKDQLRLSGEASDEYRVAADRLELTLRELTAVSQQTQETLERKVAQQQAEMEEQAGKLKVLTQQYDTVFEQKNNLESELAHTKSQLSSKVAELEATLNSYKQRLESKELVEAQARVDLQQSSHLNDELSSKYQAELQNSVKLSEECSSLKKEKDTLANKILSLENDAIRLELQLQSNHASYEEREKGHKENIESVTEQLKHSKEQTTLLHQQLEYLSVKQNSEGASQNTDESDQQSILKLLELVKVLRKDKELYETKLESSTAECKRLESKITFVESELKRARDELAGERSQASIDVQTKAQHAELLRKVEQINVLTDSNRMLRQEKDSMQPEINQLQLQVSQLSTDIVPLEGKITELNMSLQTLESGENSSAECFGSLEAEVR</sequence>
<evidence type="ECO:0000256" key="2">
    <source>
        <dbReference type="ARBA" id="ARBA00005274"/>
    </source>
</evidence>
<feature type="domain" description="NUA/TPR/MLP1-2-like" evidence="8">
    <location>
        <begin position="107"/>
        <end position="205"/>
    </location>
</feature>
<organism evidence="9 10">
    <name type="scientific">Bugula neritina</name>
    <name type="common">Brown bryozoan</name>
    <name type="synonym">Sertularia neritina</name>
    <dbReference type="NCBI Taxonomy" id="10212"/>
    <lineage>
        <taxon>Eukaryota</taxon>
        <taxon>Metazoa</taxon>
        <taxon>Spiralia</taxon>
        <taxon>Lophotrochozoa</taxon>
        <taxon>Bryozoa</taxon>
        <taxon>Gymnolaemata</taxon>
        <taxon>Cheilostomatida</taxon>
        <taxon>Flustrina</taxon>
        <taxon>Buguloidea</taxon>
        <taxon>Bugulidae</taxon>
        <taxon>Bugula</taxon>
    </lineage>
</organism>
<comment type="subcellular location">
    <subcellularLocation>
        <location evidence="1">Nucleus</location>
    </subcellularLocation>
</comment>
<dbReference type="Proteomes" id="UP000593567">
    <property type="component" value="Unassembled WGS sequence"/>
</dbReference>
<dbReference type="InterPro" id="IPR012929">
    <property type="entry name" value="Nucleoprot-TPR/MLP1-2_dom"/>
</dbReference>
<gene>
    <name evidence="9" type="ORF">EB796_021935</name>
</gene>
<dbReference type="GO" id="GO:0017056">
    <property type="term" value="F:structural constituent of nuclear pore"/>
    <property type="evidence" value="ECO:0007669"/>
    <property type="project" value="TreeGrafter"/>
</dbReference>
<dbReference type="GO" id="GO:0005643">
    <property type="term" value="C:nuclear pore"/>
    <property type="evidence" value="ECO:0007669"/>
    <property type="project" value="UniProtKB-ARBA"/>
</dbReference>
<evidence type="ECO:0000256" key="5">
    <source>
        <dbReference type="ARBA" id="ARBA00023242"/>
    </source>
</evidence>
<evidence type="ECO:0000256" key="4">
    <source>
        <dbReference type="ARBA" id="ARBA00023054"/>
    </source>
</evidence>
<feature type="coiled-coil region" evidence="6">
    <location>
        <begin position="736"/>
        <end position="784"/>
    </location>
</feature>
<protein>
    <recommendedName>
        <fullName evidence="3">Nucleoprotein TPR</fullName>
    </recommendedName>
</protein>
<reference evidence="9" key="1">
    <citation type="submission" date="2020-06" db="EMBL/GenBank/DDBJ databases">
        <title>Draft genome of Bugula neritina, a colonial animal packing powerful symbionts and potential medicines.</title>
        <authorList>
            <person name="Rayko M."/>
        </authorList>
    </citation>
    <scope>NUCLEOTIDE SEQUENCE [LARGE SCALE GENOMIC DNA]</scope>
    <source>
        <strain evidence="9">Kwan_BN1</strain>
    </source>
</reference>
<dbReference type="Pfam" id="PF07926">
    <property type="entry name" value="TPR_MLP1_2"/>
    <property type="match status" value="1"/>
</dbReference>
<evidence type="ECO:0000256" key="6">
    <source>
        <dbReference type="SAM" id="Coils"/>
    </source>
</evidence>
<dbReference type="GO" id="GO:1901673">
    <property type="term" value="P:regulation of mitotic spindle assembly"/>
    <property type="evidence" value="ECO:0007669"/>
    <property type="project" value="TreeGrafter"/>
</dbReference>
<evidence type="ECO:0000256" key="3">
    <source>
        <dbReference type="ARBA" id="ARBA00019789"/>
    </source>
</evidence>
<dbReference type="OrthoDB" id="343070at2759"/>
<dbReference type="Pfam" id="PF25785">
    <property type="entry name" value="TPR"/>
    <property type="match status" value="1"/>
</dbReference>
<keyword evidence="5" id="KW-0539">Nucleus</keyword>
<comment type="similarity">
    <text evidence="2">Belongs to the TPR family.</text>
</comment>
<evidence type="ECO:0000256" key="1">
    <source>
        <dbReference type="ARBA" id="ARBA00004123"/>
    </source>
</evidence>
<feature type="coiled-coil region" evidence="6">
    <location>
        <begin position="70"/>
        <end position="108"/>
    </location>
</feature>
<dbReference type="AlphaFoldDB" id="A0A7J7J1J8"/>
<evidence type="ECO:0000313" key="9">
    <source>
        <dbReference type="EMBL" id="KAF6019707.1"/>
    </source>
</evidence>
<dbReference type="PANTHER" id="PTHR18898">
    <property type="entry name" value="NUCLEOPROTEIN TPR-RELATED"/>
    <property type="match status" value="1"/>
</dbReference>
<evidence type="ECO:0000259" key="8">
    <source>
        <dbReference type="Pfam" id="PF25785"/>
    </source>
</evidence>
<proteinExistence type="inferred from homology"/>
<dbReference type="GO" id="GO:0006406">
    <property type="term" value="P:mRNA export from nucleus"/>
    <property type="evidence" value="ECO:0007669"/>
    <property type="project" value="TreeGrafter"/>
</dbReference>
<accession>A0A7J7J1J8</accession>
<name>A0A7J7J1J8_BUGNE</name>
<feature type="coiled-coil region" evidence="6">
    <location>
        <begin position="511"/>
        <end position="602"/>
    </location>
</feature>
<dbReference type="GO" id="GO:0034399">
    <property type="term" value="C:nuclear periphery"/>
    <property type="evidence" value="ECO:0007669"/>
    <property type="project" value="UniProtKB-ARBA"/>
</dbReference>
<keyword evidence="4 6" id="KW-0175">Coiled coil</keyword>
<dbReference type="PANTHER" id="PTHR18898:SF2">
    <property type="entry name" value="NUCLEOPROTEIN TPR"/>
    <property type="match status" value="1"/>
</dbReference>
<evidence type="ECO:0000313" key="10">
    <source>
        <dbReference type="Proteomes" id="UP000593567"/>
    </source>
</evidence>
<feature type="coiled-coil region" evidence="6">
    <location>
        <begin position="280"/>
        <end position="433"/>
    </location>
</feature>
<dbReference type="EMBL" id="VXIV02003214">
    <property type="protein sequence ID" value="KAF6019707.1"/>
    <property type="molecule type" value="Genomic_DNA"/>
</dbReference>
<feature type="coiled-coil region" evidence="6">
    <location>
        <begin position="631"/>
        <end position="690"/>
    </location>
</feature>
<feature type="domain" description="Nucleoprotein TPR/MLP1-2" evidence="7">
    <location>
        <begin position="581"/>
        <end position="706"/>
    </location>
</feature>
<comment type="caution">
    <text evidence="9">The sequence shown here is derived from an EMBL/GenBank/DDBJ whole genome shotgun (WGS) entry which is preliminary data.</text>
</comment>